<organism evidence="3 4">
    <name type="scientific">Hydnum rufescens UP504</name>
    <dbReference type="NCBI Taxonomy" id="1448309"/>
    <lineage>
        <taxon>Eukaryota</taxon>
        <taxon>Fungi</taxon>
        <taxon>Dikarya</taxon>
        <taxon>Basidiomycota</taxon>
        <taxon>Agaricomycotina</taxon>
        <taxon>Agaricomycetes</taxon>
        <taxon>Cantharellales</taxon>
        <taxon>Hydnaceae</taxon>
        <taxon>Hydnum</taxon>
    </lineage>
</organism>
<dbReference type="PANTHER" id="PTHR28174">
    <property type="entry name" value="54S RIBOSOMAL PROTEIN L36, MITOCHONDRIAL"/>
    <property type="match status" value="1"/>
</dbReference>
<reference evidence="3" key="1">
    <citation type="journal article" date="2020" name="Nat. Commun.">
        <title>Large-scale genome sequencing of mycorrhizal fungi provides insights into the early evolution of symbiotic traits.</title>
        <authorList>
            <person name="Miyauchi S."/>
            <person name="Kiss E."/>
            <person name="Kuo A."/>
            <person name="Drula E."/>
            <person name="Kohler A."/>
            <person name="Sanchez-Garcia M."/>
            <person name="Morin E."/>
            <person name="Andreopoulos B."/>
            <person name="Barry K.W."/>
            <person name="Bonito G."/>
            <person name="Buee M."/>
            <person name="Carver A."/>
            <person name="Chen C."/>
            <person name="Cichocki N."/>
            <person name="Clum A."/>
            <person name="Culley D."/>
            <person name="Crous P.W."/>
            <person name="Fauchery L."/>
            <person name="Girlanda M."/>
            <person name="Hayes R.D."/>
            <person name="Keri Z."/>
            <person name="LaButti K."/>
            <person name="Lipzen A."/>
            <person name="Lombard V."/>
            <person name="Magnuson J."/>
            <person name="Maillard F."/>
            <person name="Murat C."/>
            <person name="Nolan M."/>
            <person name="Ohm R.A."/>
            <person name="Pangilinan J."/>
            <person name="Pereira M.F."/>
            <person name="Perotto S."/>
            <person name="Peter M."/>
            <person name="Pfister S."/>
            <person name="Riley R."/>
            <person name="Sitrit Y."/>
            <person name="Stielow J.B."/>
            <person name="Szollosi G."/>
            <person name="Zifcakova L."/>
            <person name="Stursova M."/>
            <person name="Spatafora J.W."/>
            <person name="Tedersoo L."/>
            <person name="Vaario L.M."/>
            <person name="Yamada A."/>
            <person name="Yan M."/>
            <person name="Wang P."/>
            <person name="Xu J."/>
            <person name="Bruns T."/>
            <person name="Baldrian P."/>
            <person name="Vilgalys R."/>
            <person name="Dunand C."/>
            <person name="Henrissat B."/>
            <person name="Grigoriev I.V."/>
            <person name="Hibbett D."/>
            <person name="Nagy L.G."/>
            <person name="Martin F.M."/>
        </authorList>
    </citation>
    <scope>NUCLEOTIDE SEQUENCE</scope>
    <source>
        <strain evidence="3">UP504</strain>
    </source>
</reference>
<accession>A0A9P6AXY5</accession>
<dbReference type="OrthoDB" id="5587740at2759"/>
<dbReference type="AlphaFoldDB" id="A0A9P6AXY5"/>
<dbReference type="EMBL" id="MU128967">
    <property type="protein sequence ID" value="KAF9513854.1"/>
    <property type="molecule type" value="Genomic_DNA"/>
</dbReference>
<feature type="region of interest" description="Disordered" evidence="1">
    <location>
        <begin position="74"/>
        <end position="122"/>
    </location>
</feature>
<dbReference type="GO" id="GO:0032543">
    <property type="term" value="P:mitochondrial translation"/>
    <property type="evidence" value="ECO:0007669"/>
    <property type="project" value="InterPro"/>
</dbReference>
<dbReference type="InterPro" id="IPR034600">
    <property type="entry name" value="Ribosomal_bL31m"/>
</dbReference>
<dbReference type="GO" id="GO:0005762">
    <property type="term" value="C:mitochondrial large ribosomal subunit"/>
    <property type="evidence" value="ECO:0007669"/>
    <property type="project" value="InterPro"/>
</dbReference>
<evidence type="ECO:0000259" key="2">
    <source>
        <dbReference type="Pfam" id="PF21492"/>
    </source>
</evidence>
<gene>
    <name evidence="3" type="ORF">BS47DRAFT_1329154</name>
</gene>
<feature type="compositionally biased region" description="Polar residues" evidence="1">
    <location>
        <begin position="112"/>
        <end position="122"/>
    </location>
</feature>
<protein>
    <recommendedName>
        <fullName evidence="2">Ribosomal protein bL31m N-terminal domain-containing protein</fullName>
    </recommendedName>
</protein>
<keyword evidence="4" id="KW-1185">Reference proteome</keyword>
<name>A0A9P6AXY5_9AGAM</name>
<dbReference type="Proteomes" id="UP000886523">
    <property type="component" value="Unassembled WGS sequence"/>
</dbReference>
<evidence type="ECO:0000313" key="4">
    <source>
        <dbReference type="Proteomes" id="UP000886523"/>
    </source>
</evidence>
<comment type="caution">
    <text evidence="3">The sequence shown here is derived from an EMBL/GenBank/DDBJ whole genome shotgun (WGS) entry which is preliminary data.</text>
</comment>
<proteinExistence type="predicted"/>
<dbReference type="PANTHER" id="PTHR28174:SF1">
    <property type="entry name" value="LARGE RIBOSOMAL SUBUNIT PROTEIN BL31M"/>
    <property type="match status" value="1"/>
</dbReference>
<sequence length="122" mass="13793">MTTLAIRLPPTLLCLKIRRLKSTSPYGRSHLQRLPALPKPVVGHYPQLVVLTDGSTYTRWSTSPRSVIRLTRDLNNNPLWSPGQERSDELEDETGRMGRFRKRFGMGDGNMDFSSHSGNKVA</sequence>
<dbReference type="GO" id="GO:0003735">
    <property type="term" value="F:structural constituent of ribosome"/>
    <property type="evidence" value="ECO:0007669"/>
    <property type="project" value="InterPro"/>
</dbReference>
<dbReference type="Gene3D" id="6.20.130.10">
    <property type="match status" value="1"/>
</dbReference>
<dbReference type="Pfam" id="PF21492">
    <property type="entry name" value="bL31_N"/>
    <property type="match status" value="1"/>
</dbReference>
<feature type="domain" description="Ribosomal protein bL31m N-terminal" evidence="2">
    <location>
        <begin position="48"/>
        <end position="82"/>
    </location>
</feature>
<evidence type="ECO:0000313" key="3">
    <source>
        <dbReference type="EMBL" id="KAF9513854.1"/>
    </source>
</evidence>
<dbReference type="InterPro" id="IPR048874">
    <property type="entry name" value="Ribosomal_bL31m_N"/>
</dbReference>
<evidence type="ECO:0000256" key="1">
    <source>
        <dbReference type="SAM" id="MobiDB-lite"/>
    </source>
</evidence>